<reference evidence="2 3" key="1">
    <citation type="submission" date="2023-11" db="EMBL/GenBank/DDBJ databases">
        <title>Halocaridina rubra genome assembly.</title>
        <authorList>
            <person name="Smith C."/>
        </authorList>
    </citation>
    <scope>NUCLEOTIDE SEQUENCE [LARGE SCALE GENOMIC DNA]</scope>
    <source>
        <strain evidence="2">EP-1</strain>
        <tissue evidence="2">Whole</tissue>
    </source>
</reference>
<feature type="compositionally biased region" description="Basic residues" evidence="1">
    <location>
        <begin position="75"/>
        <end position="93"/>
    </location>
</feature>
<evidence type="ECO:0000313" key="2">
    <source>
        <dbReference type="EMBL" id="KAK7080463.1"/>
    </source>
</evidence>
<dbReference type="Proteomes" id="UP001381693">
    <property type="component" value="Unassembled WGS sequence"/>
</dbReference>
<feature type="compositionally biased region" description="Polar residues" evidence="1">
    <location>
        <begin position="109"/>
        <end position="148"/>
    </location>
</feature>
<evidence type="ECO:0000256" key="1">
    <source>
        <dbReference type="SAM" id="MobiDB-lite"/>
    </source>
</evidence>
<accession>A0AAN8XF90</accession>
<organism evidence="2 3">
    <name type="scientific">Halocaridina rubra</name>
    <name type="common">Hawaiian red shrimp</name>
    <dbReference type="NCBI Taxonomy" id="373956"/>
    <lineage>
        <taxon>Eukaryota</taxon>
        <taxon>Metazoa</taxon>
        <taxon>Ecdysozoa</taxon>
        <taxon>Arthropoda</taxon>
        <taxon>Crustacea</taxon>
        <taxon>Multicrustacea</taxon>
        <taxon>Malacostraca</taxon>
        <taxon>Eumalacostraca</taxon>
        <taxon>Eucarida</taxon>
        <taxon>Decapoda</taxon>
        <taxon>Pleocyemata</taxon>
        <taxon>Caridea</taxon>
        <taxon>Atyoidea</taxon>
        <taxon>Atyidae</taxon>
        <taxon>Halocaridina</taxon>
    </lineage>
</organism>
<dbReference type="EMBL" id="JAXCGZ010005913">
    <property type="protein sequence ID" value="KAK7080463.1"/>
    <property type="molecule type" value="Genomic_DNA"/>
</dbReference>
<dbReference type="AlphaFoldDB" id="A0AAN8XF90"/>
<protein>
    <submittedName>
        <fullName evidence="2">Uncharacterized protein</fullName>
    </submittedName>
</protein>
<keyword evidence="3" id="KW-1185">Reference proteome</keyword>
<sequence>MAEFFKHWRKQAQGGKVVKKSRNFFKSCEKKVSELYARLQTYTMTGQMDSRDSVWNSNCNSGSNNTTNSNNNNKSGHKKSSKDRGGGSRKGRRSPTDCYYGGGIGAEVETSSSEPQDVYGTNNNDYSKYSGQQQPFDSDYGSQYGTSARDNYSTSYDANYTGYNGDNRYPVNGDYQMHHQEYSDYDNNRCYGDYNQQEGYGNCSPSGHSDCDPYGNCNPSDFSPSPVQVTAKVLFGSVSAISNLKQKKSSKK</sequence>
<proteinExistence type="predicted"/>
<name>A0AAN8XF90_HALRR</name>
<gene>
    <name evidence="2" type="ORF">SK128_025039</name>
</gene>
<feature type="region of interest" description="Disordered" evidence="1">
    <location>
        <begin position="50"/>
        <end position="148"/>
    </location>
</feature>
<feature type="compositionally biased region" description="Low complexity" evidence="1">
    <location>
        <begin position="56"/>
        <end position="74"/>
    </location>
</feature>
<evidence type="ECO:0000313" key="3">
    <source>
        <dbReference type="Proteomes" id="UP001381693"/>
    </source>
</evidence>
<comment type="caution">
    <text evidence="2">The sequence shown here is derived from an EMBL/GenBank/DDBJ whole genome shotgun (WGS) entry which is preliminary data.</text>
</comment>